<feature type="chain" id="PRO_5009192863" evidence="1">
    <location>
        <begin position="20"/>
        <end position="442"/>
    </location>
</feature>
<feature type="domain" description="SET" evidence="2">
    <location>
        <begin position="86"/>
        <end position="285"/>
    </location>
</feature>
<dbReference type="Proteomes" id="UP000095751">
    <property type="component" value="Unassembled WGS sequence"/>
</dbReference>
<dbReference type="PANTHER" id="PTHR13271">
    <property type="entry name" value="UNCHARACTERIZED PUTATIVE METHYLTRANSFERASE"/>
    <property type="match status" value="1"/>
</dbReference>
<dbReference type="Pfam" id="PF00856">
    <property type="entry name" value="SET"/>
    <property type="match status" value="1"/>
</dbReference>
<dbReference type="Gene3D" id="3.90.1410.10">
    <property type="entry name" value="set domain protein methyltransferase, domain 1"/>
    <property type="match status" value="1"/>
</dbReference>
<evidence type="ECO:0000256" key="1">
    <source>
        <dbReference type="SAM" id="SignalP"/>
    </source>
</evidence>
<evidence type="ECO:0000313" key="3">
    <source>
        <dbReference type="EMBL" id="OEU15012.1"/>
    </source>
</evidence>
<dbReference type="GO" id="GO:0016279">
    <property type="term" value="F:protein-lysine N-methyltransferase activity"/>
    <property type="evidence" value="ECO:0007669"/>
    <property type="project" value="TreeGrafter"/>
</dbReference>
<dbReference type="InterPro" id="IPR046341">
    <property type="entry name" value="SET_dom_sf"/>
</dbReference>
<keyword evidence="4" id="KW-1185">Reference proteome</keyword>
<dbReference type="KEGG" id="fcy:FRACYDRAFT_269187"/>
<dbReference type="EMBL" id="KV784359">
    <property type="protein sequence ID" value="OEU15012.1"/>
    <property type="molecule type" value="Genomic_DNA"/>
</dbReference>
<dbReference type="OrthoDB" id="341421at2759"/>
<dbReference type="InterPro" id="IPR050600">
    <property type="entry name" value="SETD3_SETD6_MTase"/>
</dbReference>
<dbReference type="SUPFAM" id="SSF82199">
    <property type="entry name" value="SET domain"/>
    <property type="match status" value="1"/>
</dbReference>
<organism evidence="3 4">
    <name type="scientific">Fragilariopsis cylindrus CCMP1102</name>
    <dbReference type="NCBI Taxonomy" id="635003"/>
    <lineage>
        <taxon>Eukaryota</taxon>
        <taxon>Sar</taxon>
        <taxon>Stramenopiles</taxon>
        <taxon>Ochrophyta</taxon>
        <taxon>Bacillariophyta</taxon>
        <taxon>Bacillariophyceae</taxon>
        <taxon>Bacillariophycidae</taxon>
        <taxon>Bacillariales</taxon>
        <taxon>Bacillariaceae</taxon>
        <taxon>Fragilariopsis</taxon>
    </lineage>
</organism>
<evidence type="ECO:0000313" key="4">
    <source>
        <dbReference type="Proteomes" id="UP000095751"/>
    </source>
</evidence>
<dbReference type="InParanoid" id="A0A1E7FA11"/>
<gene>
    <name evidence="3" type="primary">rbcS4</name>
    <name evidence="3" type="ORF">FRACYDRAFT_269187</name>
</gene>
<reference evidence="3 4" key="1">
    <citation type="submission" date="2016-09" db="EMBL/GenBank/DDBJ databases">
        <title>Extensive genetic diversity and differential bi-allelic expression allows diatom success in the polar Southern Ocean.</title>
        <authorList>
            <consortium name="DOE Joint Genome Institute"/>
            <person name="Mock T."/>
            <person name="Otillar R.P."/>
            <person name="Strauss J."/>
            <person name="Dupont C."/>
            <person name="Frickenhaus S."/>
            <person name="Maumus F."/>
            <person name="Mcmullan M."/>
            <person name="Sanges R."/>
            <person name="Schmutz J."/>
            <person name="Toseland A."/>
            <person name="Valas R."/>
            <person name="Veluchamy A."/>
            <person name="Ward B.J."/>
            <person name="Allen A."/>
            <person name="Barry K."/>
            <person name="Falciatore A."/>
            <person name="Ferrante M."/>
            <person name="Fortunato A.E."/>
            <person name="Gloeckner G."/>
            <person name="Gruber A."/>
            <person name="Hipkin R."/>
            <person name="Janech M."/>
            <person name="Kroth P."/>
            <person name="Leese F."/>
            <person name="Lindquist E."/>
            <person name="Lyon B.R."/>
            <person name="Martin J."/>
            <person name="Mayer C."/>
            <person name="Parker M."/>
            <person name="Quesneville H."/>
            <person name="Raymond J."/>
            <person name="Uhlig C."/>
            <person name="Valentin K.U."/>
            <person name="Worden A.Z."/>
            <person name="Armbrust E.V."/>
            <person name="Bowler C."/>
            <person name="Green B."/>
            <person name="Moulton V."/>
            <person name="Van Oosterhout C."/>
            <person name="Grigoriev I."/>
        </authorList>
    </citation>
    <scope>NUCLEOTIDE SEQUENCE [LARGE SCALE GENOMIC DNA]</scope>
    <source>
        <strain evidence="3 4">CCMP1102</strain>
    </source>
</reference>
<keyword evidence="1" id="KW-0732">Signal</keyword>
<name>A0A1E7FA11_9STRA</name>
<dbReference type="InterPro" id="IPR001214">
    <property type="entry name" value="SET_dom"/>
</dbReference>
<evidence type="ECO:0000259" key="2">
    <source>
        <dbReference type="Pfam" id="PF00856"/>
    </source>
</evidence>
<feature type="signal peptide" evidence="1">
    <location>
        <begin position="1"/>
        <end position="19"/>
    </location>
</feature>
<proteinExistence type="predicted"/>
<protein>
    <submittedName>
        <fullName evidence="3">Ribulose-1,5-bisphosphate carboxylase-like protein</fullName>
    </submittedName>
</protein>
<dbReference type="PANTHER" id="PTHR13271:SF154">
    <property type="entry name" value="GRIP DOMAIN-CONTAINING PROTEIN"/>
    <property type="match status" value="1"/>
</dbReference>
<sequence length="442" mass="50652">MIYLVFATVYIASLCRVSAFHIQQHSSHTSTSTSIFSVVDIEENAPRDIQTMDEWASMCGVQKAEGVQYMSEDVDGTGGFRIDMSLMTTEDIPAESPVLFVPNEMILSSNKAVEEFGRLEDAEKLIISLNAGQELRQYYLMLKILAEWEGGEDSPWYPWLNSLPRYFQNAASMTPFCYKCLPSLMATLAMEERANLNHLQVKRVPFFSDNIKGYSDLWIWAYQIVYTRSFDANDGSGDLRIVPVADYINHGTETETSMGYDEEGNCYVQTTRDVPAGSPLRMSYGDPTNPSFLLARYGFLDESSPATFCKIILPHVNNELRDLGYAHDRMLFYKDTGDVSNEVWDVLLYQVLSSSNIARKRELMKAHMDGDYETKQILHEQYYPETSAKLLEHIDTFINQLDELSTKSMGRDVHEHPRLPLILKHNEFVRNTFFTVRARYFE</sequence>
<dbReference type="CDD" id="cd10527">
    <property type="entry name" value="SET_LSMT"/>
    <property type="match status" value="1"/>
</dbReference>
<dbReference type="AlphaFoldDB" id="A0A1E7FA11"/>
<accession>A0A1E7FA11</accession>